<dbReference type="Gene3D" id="2.40.30.60">
    <property type="entry name" value="RimM"/>
    <property type="match status" value="1"/>
</dbReference>
<evidence type="ECO:0000256" key="2">
    <source>
        <dbReference type="ARBA" id="ARBA00022517"/>
    </source>
</evidence>
<dbReference type="RefSeq" id="WP_157334049.1">
    <property type="nucleotide sequence ID" value="NZ_RHLK01000003.1"/>
</dbReference>
<evidence type="ECO:0000313" key="9">
    <source>
        <dbReference type="Proteomes" id="UP000490800"/>
    </source>
</evidence>
<evidence type="ECO:0000256" key="5">
    <source>
        <dbReference type="HAMAP-Rule" id="MF_00014"/>
    </source>
</evidence>
<evidence type="ECO:0000256" key="4">
    <source>
        <dbReference type="ARBA" id="ARBA00023186"/>
    </source>
</evidence>
<evidence type="ECO:0000256" key="1">
    <source>
        <dbReference type="ARBA" id="ARBA00022490"/>
    </source>
</evidence>
<dbReference type="GO" id="GO:0005840">
    <property type="term" value="C:ribosome"/>
    <property type="evidence" value="ECO:0007669"/>
    <property type="project" value="InterPro"/>
</dbReference>
<feature type="domain" description="PRC-barrel" evidence="7">
    <location>
        <begin position="97"/>
        <end position="170"/>
    </location>
</feature>
<dbReference type="GO" id="GO:0043022">
    <property type="term" value="F:ribosome binding"/>
    <property type="evidence" value="ECO:0007669"/>
    <property type="project" value="InterPro"/>
</dbReference>
<dbReference type="Gene3D" id="2.30.30.240">
    <property type="entry name" value="PRC-barrel domain"/>
    <property type="match status" value="1"/>
</dbReference>
<evidence type="ECO:0000259" key="7">
    <source>
        <dbReference type="Pfam" id="PF05239"/>
    </source>
</evidence>
<organism evidence="8 9">
    <name type="scientific">Paenibacillus lutrae</name>
    <dbReference type="NCBI Taxonomy" id="2078573"/>
    <lineage>
        <taxon>Bacteria</taxon>
        <taxon>Bacillati</taxon>
        <taxon>Bacillota</taxon>
        <taxon>Bacilli</taxon>
        <taxon>Bacillales</taxon>
        <taxon>Paenibacillaceae</taxon>
        <taxon>Paenibacillus</taxon>
    </lineage>
</organism>
<dbReference type="SUPFAM" id="SSF50346">
    <property type="entry name" value="PRC-barrel domain"/>
    <property type="match status" value="1"/>
</dbReference>
<evidence type="ECO:0000256" key="3">
    <source>
        <dbReference type="ARBA" id="ARBA00022552"/>
    </source>
</evidence>
<dbReference type="PANTHER" id="PTHR33692:SF1">
    <property type="entry name" value="RIBOSOME MATURATION FACTOR RIMM"/>
    <property type="match status" value="1"/>
</dbReference>
<comment type="subcellular location">
    <subcellularLocation>
        <location evidence="5">Cytoplasm</location>
    </subcellularLocation>
</comment>
<dbReference type="HAMAP" id="MF_00014">
    <property type="entry name" value="Ribosome_mat_RimM"/>
    <property type="match status" value="1"/>
</dbReference>
<keyword evidence="4 5" id="KW-0143">Chaperone</keyword>
<dbReference type="EMBL" id="RHLK01000003">
    <property type="protein sequence ID" value="MVO99184.1"/>
    <property type="molecule type" value="Genomic_DNA"/>
</dbReference>
<comment type="caution">
    <text evidence="8">The sequence shown here is derived from an EMBL/GenBank/DDBJ whole genome shotgun (WGS) entry which is preliminary data.</text>
</comment>
<comment type="domain">
    <text evidence="5">The PRC barrel domain binds ribosomal protein uS19.</text>
</comment>
<dbReference type="InterPro" id="IPR009000">
    <property type="entry name" value="Transl_B-barrel_sf"/>
</dbReference>
<dbReference type="GO" id="GO:0006364">
    <property type="term" value="P:rRNA processing"/>
    <property type="evidence" value="ECO:0007669"/>
    <property type="project" value="UniProtKB-UniRule"/>
</dbReference>
<dbReference type="OrthoDB" id="9810331at2"/>
<dbReference type="SUPFAM" id="SSF50447">
    <property type="entry name" value="Translation proteins"/>
    <property type="match status" value="1"/>
</dbReference>
<evidence type="ECO:0000259" key="6">
    <source>
        <dbReference type="Pfam" id="PF01782"/>
    </source>
</evidence>
<dbReference type="GO" id="GO:0042274">
    <property type="term" value="P:ribosomal small subunit biogenesis"/>
    <property type="evidence" value="ECO:0007669"/>
    <property type="project" value="UniProtKB-UniRule"/>
</dbReference>
<dbReference type="InterPro" id="IPR011961">
    <property type="entry name" value="RimM"/>
</dbReference>
<dbReference type="Pfam" id="PF05239">
    <property type="entry name" value="PRC"/>
    <property type="match status" value="1"/>
</dbReference>
<dbReference type="GO" id="GO:0005737">
    <property type="term" value="C:cytoplasm"/>
    <property type="evidence" value="ECO:0007669"/>
    <property type="project" value="UniProtKB-SubCell"/>
</dbReference>
<comment type="subunit">
    <text evidence="5">Binds ribosomal protein uS19.</text>
</comment>
<gene>
    <name evidence="5 8" type="primary">rimM</name>
    <name evidence="8" type="ORF">EDM21_06535</name>
</gene>
<evidence type="ECO:0000313" key="8">
    <source>
        <dbReference type="EMBL" id="MVO99184.1"/>
    </source>
</evidence>
<dbReference type="AlphaFoldDB" id="A0A7X3JYQ2"/>
<feature type="domain" description="RimM N-terminal" evidence="6">
    <location>
        <begin position="7"/>
        <end position="89"/>
    </location>
</feature>
<comment type="similarity">
    <text evidence="5">Belongs to the RimM family.</text>
</comment>
<keyword evidence="2 5" id="KW-0690">Ribosome biogenesis</keyword>
<dbReference type="NCBIfam" id="TIGR02273">
    <property type="entry name" value="16S_RimM"/>
    <property type="match status" value="1"/>
</dbReference>
<sequence length="173" mass="19688">MSDKLYTVGTIVNTHGLRGELKIVPHTDFPEQRYADGSKLIIEDAKGKHIPVTVKTSRLHKNMYIVQFKEFANINEVESLKGSLLKVEERYLDDLEDDEYYYHEIIGCRVVTEEGEELGLIQEILTPGANHVWVVGRPNKKQLLLPVIDDVVLDVNVKDKIVTVHLLEGLLDL</sequence>
<proteinExistence type="inferred from homology"/>
<dbReference type="InterPro" id="IPR036976">
    <property type="entry name" value="RimM_N_sf"/>
</dbReference>
<dbReference type="InterPro" id="IPR002676">
    <property type="entry name" value="RimM_N"/>
</dbReference>
<protein>
    <recommendedName>
        <fullName evidence="5">Ribosome maturation factor RimM</fullName>
    </recommendedName>
</protein>
<keyword evidence="3 5" id="KW-0698">rRNA processing</keyword>
<dbReference type="PANTHER" id="PTHR33692">
    <property type="entry name" value="RIBOSOME MATURATION FACTOR RIMM"/>
    <property type="match status" value="1"/>
</dbReference>
<dbReference type="Proteomes" id="UP000490800">
    <property type="component" value="Unassembled WGS sequence"/>
</dbReference>
<comment type="function">
    <text evidence="5">An accessory protein needed during the final step in the assembly of 30S ribosomal subunit, possibly for assembly of the head region. Essential for efficient processing of 16S rRNA. May be needed both before and after RbfA during the maturation of 16S rRNA. It has affinity for free ribosomal 30S subunits but not for 70S ribosomes.</text>
</comment>
<accession>A0A7X3JYQ2</accession>
<keyword evidence="1 5" id="KW-0963">Cytoplasm</keyword>
<keyword evidence="9" id="KW-1185">Reference proteome</keyword>
<name>A0A7X3JYQ2_9BACL</name>
<reference evidence="8 9" key="1">
    <citation type="journal article" date="2019" name="Microorganisms">
        <title>Paenibacillus lutrae sp. nov., A Chitinolytic Species Isolated from A River Otter in Castril Natural Park, Granada, Spain.</title>
        <authorList>
            <person name="Rodriguez M."/>
            <person name="Reina J.C."/>
            <person name="Bejar V."/>
            <person name="Llamas I."/>
        </authorList>
    </citation>
    <scope>NUCLEOTIDE SEQUENCE [LARGE SCALE GENOMIC DNA]</scope>
    <source>
        <strain evidence="8 9">N10</strain>
    </source>
</reference>
<dbReference type="InterPro" id="IPR011033">
    <property type="entry name" value="PRC_barrel-like_sf"/>
</dbReference>
<dbReference type="InterPro" id="IPR027275">
    <property type="entry name" value="PRC-brl_dom"/>
</dbReference>
<dbReference type="Pfam" id="PF01782">
    <property type="entry name" value="RimM"/>
    <property type="match status" value="1"/>
</dbReference>